<reference evidence="1" key="1">
    <citation type="submission" date="2013-07" db="EMBL/GenBank/DDBJ databases">
        <title>The genome of Eucalyptus grandis.</title>
        <authorList>
            <person name="Schmutz J."/>
            <person name="Hayes R."/>
            <person name="Myburg A."/>
            <person name="Tuskan G."/>
            <person name="Grattapaglia D."/>
            <person name="Rokhsar D.S."/>
        </authorList>
    </citation>
    <scope>NUCLEOTIDE SEQUENCE</scope>
    <source>
        <tissue evidence="1">Leaf extractions</tissue>
    </source>
</reference>
<evidence type="ECO:0000313" key="1">
    <source>
        <dbReference type="EMBL" id="KCW70630.1"/>
    </source>
</evidence>
<protein>
    <submittedName>
        <fullName evidence="1">Uncharacterized protein</fullName>
    </submittedName>
</protein>
<name>A0A059BY92_EUCGR</name>
<proteinExistence type="predicted"/>
<dbReference type="AlphaFoldDB" id="A0A059BY92"/>
<gene>
    <name evidence="1" type="ORF">EUGRSUZ_F03804</name>
</gene>
<accession>A0A059BY92</accession>
<dbReference type="InParanoid" id="A0A059BY92"/>
<dbReference type="EMBL" id="KK198758">
    <property type="protein sequence ID" value="KCW70630.1"/>
    <property type="molecule type" value="Genomic_DNA"/>
</dbReference>
<organism evidence="1">
    <name type="scientific">Eucalyptus grandis</name>
    <name type="common">Flooded gum</name>
    <dbReference type="NCBI Taxonomy" id="71139"/>
    <lineage>
        <taxon>Eukaryota</taxon>
        <taxon>Viridiplantae</taxon>
        <taxon>Streptophyta</taxon>
        <taxon>Embryophyta</taxon>
        <taxon>Tracheophyta</taxon>
        <taxon>Spermatophyta</taxon>
        <taxon>Magnoliopsida</taxon>
        <taxon>eudicotyledons</taxon>
        <taxon>Gunneridae</taxon>
        <taxon>Pentapetalae</taxon>
        <taxon>rosids</taxon>
        <taxon>malvids</taxon>
        <taxon>Myrtales</taxon>
        <taxon>Myrtaceae</taxon>
        <taxon>Myrtoideae</taxon>
        <taxon>Eucalypteae</taxon>
        <taxon>Eucalyptus</taxon>
    </lineage>
</organism>
<sequence>MRYCPCPLPLPSQGPMLVEDYIVEVKAFASFQITEKMTNFFYSLSIHHFYKCLVQFTGRILIPNHQPY</sequence>
<dbReference type="Gramene" id="KCW70630">
    <property type="protein sequence ID" value="KCW70630"/>
    <property type="gene ID" value="EUGRSUZ_F03804"/>
</dbReference>